<evidence type="ECO:0000313" key="2">
    <source>
        <dbReference type="EMBL" id="RHW36694.1"/>
    </source>
</evidence>
<dbReference type="AlphaFoldDB" id="A0A396SDP1"/>
<dbReference type="Proteomes" id="UP000265692">
    <property type="component" value="Unassembled WGS sequence"/>
</dbReference>
<protein>
    <submittedName>
        <fullName evidence="2">Uncharacterized protein</fullName>
    </submittedName>
</protein>
<dbReference type="RefSeq" id="WP_118876218.1">
    <property type="nucleotide sequence ID" value="NZ_QWEI01000004.1"/>
</dbReference>
<sequence length="83" mass="9589">MSILNSRYSFLETDYDNPCLTQKVENSLEKVMKNGEVRTDDNIANKNLKSNLYLQLNWKFGSLVWIPADIFCIAFLVIVEILS</sequence>
<dbReference type="OrthoDB" id="2736743at2"/>
<dbReference type="EMBL" id="QWEI01000004">
    <property type="protein sequence ID" value="RHW36694.1"/>
    <property type="molecule type" value="Genomic_DNA"/>
</dbReference>
<keyword evidence="3" id="KW-1185">Reference proteome</keyword>
<keyword evidence="1" id="KW-0812">Transmembrane</keyword>
<accession>A0A396SDP1</accession>
<proteinExistence type="predicted"/>
<keyword evidence="1" id="KW-1133">Transmembrane helix</keyword>
<organism evidence="2 3">
    <name type="scientific">Ureibacillus yapensis</name>
    <dbReference type="NCBI Taxonomy" id="2304605"/>
    <lineage>
        <taxon>Bacteria</taxon>
        <taxon>Bacillati</taxon>
        <taxon>Bacillota</taxon>
        <taxon>Bacilli</taxon>
        <taxon>Bacillales</taxon>
        <taxon>Caryophanaceae</taxon>
        <taxon>Ureibacillus</taxon>
    </lineage>
</organism>
<feature type="transmembrane region" description="Helical" evidence="1">
    <location>
        <begin position="62"/>
        <end position="82"/>
    </location>
</feature>
<reference evidence="2 3" key="1">
    <citation type="submission" date="2018-08" db="EMBL/GenBank/DDBJ databases">
        <title>Lysinibacillus sp. YLB-03 draft genome sequence.</title>
        <authorList>
            <person name="Yu L."/>
        </authorList>
    </citation>
    <scope>NUCLEOTIDE SEQUENCE [LARGE SCALE GENOMIC DNA]</scope>
    <source>
        <strain evidence="2 3">YLB-03</strain>
    </source>
</reference>
<name>A0A396SDP1_9BACL</name>
<keyword evidence="1" id="KW-0472">Membrane</keyword>
<evidence type="ECO:0000313" key="3">
    <source>
        <dbReference type="Proteomes" id="UP000265692"/>
    </source>
</evidence>
<evidence type="ECO:0000256" key="1">
    <source>
        <dbReference type="SAM" id="Phobius"/>
    </source>
</evidence>
<comment type="caution">
    <text evidence="2">The sequence shown here is derived from an EMBL/GenBank/DDBJ whole genome shotgun (WGS) entry which is preliminary data.</text>
</comment>
<gene>
    <name evidence="2" type="ORF">D1B33_09860</name>
</gene>